<organism evidence="5 6">
    <name type="scientific">Talaromyces rugulosus</name>
    <name type="common">Penicillium rugulosum</name>
    <dbReference type="NCBI Taxonomy" id="121627"/>
    <lineage>
        <taxon>Eukaryota</taxon>
        <taxon>Fungi</taxon>
        <taxon>Dikarya</taxon>
        <taxon>Ascomycota</taxon>
        <taxon>Pezizomycotina</taxon>
        <taxon>Eurotiomycetes</taxon>
        <taxon>Eurotiomycetidae</taxon>
        <taxon>Eurotiales</taxon>
        <taxon>Trichocomaceae</taxon>
        <taxon>Talaromyces</taxon>
        <taxon>Talaromyces sect. Islandici</taxon>
    </lineage>
</organism>
<dbReference type="EMBL" id="CP055899">
    <property type="protein sequence ID" value="QKX55822.1"/>
    <property type="molecule type" value="Genomic_DNA"/>
</dbReference>
<dbReference type="InterPro" id="IPR050300">
    <property type="entry name" value="GDXG_lipolytic_enzyme"/>
</dbReference>
<dbReference type="OrthoDB" id="2152029at2759"/>
<evidence type="ECO:0000256" key="1">
    <source>
        <dbReference type="ARBA" id="ARBA00010515"/>
    </source>
</evidence>
<feature type="active site" evidence="3">
    <location>
        <position position="150"/>
    </location>
</feature>
<keyword evidence="6" id="KW-1185">Reference proteome</keyword>
<keyword evidence="2" id="KW-0378">Hydrolase</keyword>
<protein>
    <recommendedName>
        <fullName evidence="4">Alpha/beta hydrolase fold-3 domain-containing protein</fullName>
    </recommendedName>
</protein>
<feature type="domain" description="Alpha/beta hydrolase fold-3" evidence="4">
    <location>
        <begin position="70"/>
        <end position="280"/>
    </location>
</feature>
<evidence type="ECO:0000256" key="2">
    <source>
        <dbReference type="ARBA" id="ARBA00022801"/>
    </source>
</evidence>
<accession>A0A7H8QPJ2</accession>
<evidence type="ECO:0000313" key="5">
    <source>
        <dbReference type="EMBL" id="QKX55822.1"/>
    </source>
</evidence>
<dbReference type="InterPro" id="IPR013094">
    <property type="entry name" value="AB_hydrolase_3"/>
</dbReference>
<dbReference type="InterPro" id="IPR029058">
    <property type="entry name" value="AB_hydrolase_fold"/>
</dbReference>
<dbReference type="PANTHER" id="PTHR48081">
    <property type="entry name" value="AB HYDROLASE SUPERFAMILY PROTEIN C4A8.06C"/>
    <property type="match status" value="1"/>
</dbReference>
<reference evidence="6" key="1">
    <citation type="submission" date="2020-06" db="EMBL/GenBank/DDBJ databases">
        <title>A chromosome-scale genome assembly of Talaromyces rugulosus W13939.</title>
        <authorList>
            <person name="Wang B."/>
            <person name="Guo L."/>
            <person name="Ye K."/>
            <person name="Wang L."/>
        </authorList>
    </citation>
    <scope>NUCLEOTIDE SEQUENCE [LARGE SCALE GENOMIC DNA]</scope>
    <source>
        <strain evidence="6">W13939</strain>
    </source>
</reference>
<dbReference type="SUPFAM" id="SSF53474">
    <property type="entry name" value="alpha/beta-Hydrolases"/>
    <property type="match status" value="1"/>
</dbReference>
<dbReference type="KEGG" id="trg:TRUGW13939_02920"/>
<dbReference type="PANTHER" id="PTHR48081:SF17">
    <property type="entry name" value="ALPHA_BETA HYDROLASE FOLD-3 DOMAIN-CONTAINING PROTEIN"/>
    <property type="match status" value="1"/>
</dbReference>
<name>A0A7H8QPJ2_TALRU</name>
<dbReference type="GeneID" id="55990427"/>
<dbReference type="Proteomes" id="UP000509510">
    <property type="component" value="Chromosome II"/>
</dbReference>
<proteinExistence type="inferred from homology"/>
<dbReference type="Gene3D" id="3.40.50.1820">
    <property type="entry name" value="alpha/beta hydrolase"/>
    <property type="match status" value="1"/>
</dbReference>
<evidence type="ECO:0000256" key="3">
    <source>
        <dbReference type="PROSITE-ProRule" id="PRU10038"/>
    </source>
</evidence>
<gene>
    <name evidence="5" type="ORF">TRUGW13939_02920</name>
</gene>
<evidence type="ECO:0000313" key="6">
    <source>
        <dbReference type="Proteomes" id="UP000509510"/>
    </source>
</evidence>
<dbReference type="GO" id="GO:0016787">
    <property type="term" value="F:hydrolase activity"/>
    <property type="evidence" value="ECO:0007669"/>
    <property type="project" value="UniProtKB-KW"/>
</dbReference>
<dbReference type="InterPro" id="IPR033140">
    <property type="entry name" value="Lipase_GDXG_put_SER_AS"/>
</dbReference>
<dbReference type="Pfam" id="PF07859">
    <property type="entry name" value="Abhydrolase_3"/>
    <property type="match status" value="1"/>
</dbReference>
<sequence>MQFCGAVRYRLPLNIETAKDVLVEIEPADSAVYKNLLSNPDIQPTVTDAVWLPSITHAESISKTPDSRVVLHFHGGAYVLNSPRDDSMQYGPKKLCEMQLADAVLCPTYRLSSGPRSSYPAQLQDAITAYDYLIKNRKNSPSQIILSGDSAGAHLAILLLRHLMVNPELGLPLPRALLLYSPWLDLTPEGIRINDKNERDYLTEECLGWGATTFTPVGVSPTEEFISPGLHSFKSPVPVWVQAGAAEVFYPAITRWVEEMRKAGSTIDLHDMKDMPHNIFVVGGAFALDDEVSRAIKAAKMFLETINLNSAVEKSGCRL</sequence>
<evidence type="ECO:0000259" key="4">
    <source>
        <dbReference type="Pfam" id="PF07859"/>
    </source>
</evidence>
<dbReference type="RefSeq" id="XP_035342000.1">
    <property type="nucleotide sequence ID" value="XM_035486107.1"/>
</dbReference>
<dbReference type="AlphaFoldDB" id="A0A7H8QPJ2"/>
<comment type="similarity">
    <text evidence="1">Belongs to the 'GDXG' lipolytic enzyme family.</text>
</comment>
<dbReference type="PROSITE" id="PS01174">
    <property type="entry name" value="LIPASE_GDXG_SER"/>
    <property type="match status" value="1"/>
</dbReference>